<accession>A0ABR5BC47</accession>
<dbReference type="EMBL" id="KN848895">
    <property type="protein sequence ID" value="KIR63705.1"/>
    <property type="molecule type" value="Genomic_DNA"/>
</dbReference>
<name>A0ABR5BC47_CRYGA</name>
<protein>
    <submittedName>
        <fullName evidence="2">Uncharacterized protein</fullName>
    </submittedName>
</protein>
<keyword evidence="3" id="KW-1185">Reference proteome</keyword>
<evidence type="ECO:0000256" key="1">
    <source>
        <dbReference type="SAM" id="MobiDB-lite"/>
    </source>
</evidence>
<evidence type="ECO:0000313" key="2">
    <source>
        <dbReference type="EMBL" id="KIR63705.1"/>
    </source>
</evidence>
<reference evidence="2 3" key="1">
    <citation type="submission" date="2015-01" db="EMBL/GenBank/DDBJ databases">
        <title>The Genome Sequence of Cryptococcus gattii CA1873.</title>
        <authorList>
            <consortium name="The Broad Institute Genomics Platform"/>
            <person name="Cuomo C."/>
            <person name="Litvintseva A."/>
            <person name="Chen Y."/>
            <person name="Heitman J."/>
            <person name="Sun S."/>
            <person name="Springer D."/>
            <person name="Dromer F."/>
            <person name="Young S."/>
            <person name="Zeng Q."/>
            <person name="Gargeya S."/>
            <person name="Abouelleil A."/>
            <person name="Alvarado L."/>
            <person name="Chapman S.B."/>
            <person name="Gainer-Dewar J."/>
            <person name="Goldberg J."/>
            <person name="Griggs A."/>
            <person name="Gujja S."/>
            <person name="Hansen M."/>
            <person name="Howarth C."/>
            <person name="Imamovic A."/>
            <person name="Larimer J."/>
            <person name="Murphy C."/>
            <person name="Naylor J."/>
            <person name="Pearson M."/>
            <person name="Priest M."/>
            <person name="Roberts A."/>
            <person name="Saif S."/>
            <person name="Shea T."/>
            <person name="Sykes S."/>
            <person name="Wortman J."/>
            <person name="Nusbaum C."/>
            <person name="Birren B."/>
        </authorList>
    </citation>
    <scope>NUCLEOTIDE SEQUENCE [LARGE SCALE GENOMIC DNA]</scope>
    <source>
        <strain evidence="2 3">CA1873</strain>
    </source>
</reference>
<sequence length="183" mass="21654">MGSLFTARRRKIFWRSRQKSCLFKARTIRLIWTHAVFHCHHHRSRQKSCLLKARTIRLIWTHAVFHCHHHLHFPSYTCLPSPPQQNPKRMSRSGHHQRRPSLKETSHLISMPRLLGMIFRHVRPQSLMANPINHHSCSLLPHGPFKKRALHLIGRPLYHQLTMRLLSALLAPRTAKLDSWWIG</sequence>
<evidence type="ECO:0000313" key="3">
    <source>
        <dbReference type="Proteomes" id="UP000053800"/>
    </source>
</evidence>
<dbReference type="Proteomes" id="UP000053800">
    <property type="component" value="Unassembled WGS sequence"/>
</dbReference>
<gene>
    <name evidence="2" type="ORF">I314_03111</name>
</gene>
<feature type="region of interest" description="Disordered" evidence="1">
    <location>
        <begin position="82"/>
        <end position="103"/>
    </location>
</feature>
<organism evidence="2 3">
    <name type="scientific">Cryptococcus bacillisporus CA1873</name>
    <dbReference type="NCBI Taxonomy" id="1296111"/>
    <lineage>
        <taxon>Eukaryota</taxon>
        <taxon>Fungi</taxon>
        <taxon>Dikarya</taxon>
        <taxon>Basidiomycota</taxon>
        <taxon>Agaricomycotina</taxon>
        <taxon>Tremellomycetes</taxon>
        <taxon>Tremellales</taxon>
        <taxon>Cryptococcaceae</taxon>
        <taxon>Cryptococcus</taxon>
        <taxon>Cryptococcus gattii species complex</taxon>
    </lineage>
</organism>
<feature type="compositionally biased region" description="Basic residues" evidence="1">
    <location>
        <begin position="89"/>
        <end position="100"/>
    </location>
</feature>
<proteinExistence type="predicted"/>